<feature type="binding site" evidence="5">
    <location>
        <position position="226"/>
    </location>
    <ligand>
        <name>(2E)-4-hydroxy-3-methylbut-2-enyl diphosphate</name>
        <dbReference type="ChEBI" id="CHEBI:128753"/>
    </ligand>
</feature>
<dbReference type="UniPathway" id="UPA00059">
    <property type="reaction ID" value="UER00105"/>
</dbReference>
<comment type="pathway">
    <text evidence="5">Isoprenoid biosynthesis; dimethylallyl diphosphate biosynthesis; dimethylallyl diphosphate from (2E)-4-hydroxy-3-methylbutenyl diphosphate: step 1/1.</text>
</comment>
<dbReference type="EMBL" id="VUNE01000005">
    <property type="protein sequence ID" value="MST63030.1"/>
    <property type="molecule type" value="Genomic_DNA"/>
</dbReference>
<evidence type="ECO:0000256" key="3">
    <source>
        <dbReference type="ARBA" id="ARBA00023004"/>
    </source>
</evidence>
<feature type="binding site" evidence="5">
    <location>
        <position position="228"/>
    </location>
    <ligand>
        <name>dimethylallyl diphosphate</name>
        <dbReference type="ChEBI" id="CHEBI:57623"/>
    </ligand>
</feature>
<comment type="catalytic activity">
    <reaction evidence="5">
        <text>dimethylallyl diphosphate + 2 oxidized [2Fe-2S]-[ferredoxin] + H2O = (2E)-4-hydroxy-3-methylbut-2-enyl diphosphate + 2 reduced [2Fe-2S]-[ferredoxin] + 2 H(+)</text>
        <dbReference type="Rhea" id="RHEA:24825"/>
        <dbReference type="Rhea" id="RHEA-COMP:10000"/>
        <dbReference type="Rhea" id="RHEA-COMP:10001"/>
        <dbReference type="ChEBI" id="CHEBI:15377"/>
        <dbReference type="ChEBI" id="CHEBI:15378"/>
        <dbReference type="ChEBI" id="CHEBI:33737"/>
        <dbReference type="ChEBI" id="CHEBI:33738"/>
        <dbReference type="ChEBI" id="CHEBI:57623"/>
        <dbReference type="ChEBI" id="CHEBI:128753"/>
        <dbReference type="EC" id="1.17.7.4"/>
    </reaction>
</comment>
<evidence type="ECO:0000256" key="1">
    <source>
        <dbReference type="ARBA" id="ARBA00022485"/>
    </source>
</evidence>
<keyword evidence="7" id="KW-1185">Reference proteome</keyword>
<dbReference type="CDD" id="cd13944">
    <property type="entry name" value="lytB_ispH"/>
    <property type="match status" value="1"/>
</dbReference>
<feature type="binding site" evidence="5">
    <location>
        <position position="226"/>
    </location>
    <ligand>
        <name>isopentenyl diphosphate</name>
        <dbReference type="ChEBI" id="CHEBI:128769"/>
    </ligand>
</feature>
<dbReference type="RefSeq" id="WP_154538511.1">
    <property type="nucleotide sequence ID" value="NZ_JAXFFP010000015.1"/>
</dbReference>
<comment type="pathway">
    <text evidence="5">Isoprenoid biosynthesis; isopentenyl diphosphate biosynthesis via DXP pathway; isopentenyl diphosphate from 1-deoxy-D-xylulose 5-phosphate: step 6/6.</text>
</comment>
<keyword evidence="1 5" id="KW-0004">4Fe-4S</keyword>
<dbReference type="AlphaFoldDB" id="A0A6N7X211"/>
<keyword evidence="2 5" id="KW-0479">Metal-binding</keyword>
<sequence length="287" mass="32480">MKKIFLADHAGYCFGVKRAMKLAWDELENRENKNIFALGPLIHNKQAVEKYEEKGLITINDIEDIDSKNVNPKEVIIRSHGVAKEVYDQANEKKLEIVDTTCPFVKKIHELAKESYEKGKKIILIGDKNHPEVIGINGWCDNKAIIVKELKELFDIELDYSVEYVVVSQTTMNEREFDVIIDYLKDKNINMVVNNTICSATKVRQQSAREISNKVDLMIVIGGKHSSNTQKLVSICKESVDTIAIETKADLIDFDLGKYDTIGVTAGASTPDWIIEETIEYIENGVI</sequence>
<comment type="function">
    <text evidence="5">Catalyzes the conversion of 1-hydroxy-2-methyl-2-(E)-butenyl 4-diphosphate (HMBPP) into a mixture of isopentenyl diphosphate (IPP) and dimethylallyl diphosphate (DMAPP). Acts in the terminal step of the DOXP/MEP pathway for isoprenoid precursor biosynthesis.</text>
</comment>
<dbReference type="Gene3D" id="3.40.1010.20">
    <property type="entry name" value="4-hydroxy-3-methylbut-2-enyl diphosphate reductase, catalytic domain"/>
    <property type="match status" value="2"/>
</dbReference>
<keyword evidence="5" id="KW-0414">Isoprene biosynthesis</keyword>
<evidence type="ECO:0000313" key="7">
    <source>
        <dbReference type="Proteomes" id="UP000440713"/>
    </source>
</evidence>
<keyword evidence="3 5" id="KW-0408">Iron</keyword>
<feature type="binding site" evidence="5">
    <location>
        <position position="80"/>
    </location>
    <ligand>
        <name>isopentenyl diphosphate</name>
        <dbReference type="ChEBI" id="CHEBI:128769"/>
    </ligand>
</feature>
<dbReference type="PANTHER" id="PTHR30426:SF0">
    <property type="entry name" value="4-HYDROXY-3-METHYLBUT-2-ENYL DIPHOSPHATE REDUCTASE"/>
    <property type="match status" value="1"/>
</dbReference>
<evidence type="ECO:0000256" key="4">
    <source>
        <dbReference type="ARBA" id="ARBA00023014"/>
    </source>
</evidence>
<dbReference type="GO" id="GO:0051539">
    <property type="term" value="F:4 iron, 4 sulfur cluster binding"/>
    <property type="evidence" value="ECO:0007669"/>
    <property type="project" value="UniProtKB-UniRule"/>
</dbReference>
<feature type="binding site" evidence="5">
    <location>
        <position position="130"/>
    </location>
    <ligand>
        <name>isopentenyl diphosphate</name>
        <dbReference type="ChEBI" id="CHEBI:128769"/>
    </ligand>
</feature>
<accession>A0A6N7X211</accession>
<feature type="binding site" evidence="5">
    <location>
        <position position="227"/>
    </location>
    <ligand>
        <name>(2E)-4-hydroxy-3-methylbut-2-enyl diphosphate</name>
        <dbReference type="ChEBI" id="CHEBI:128753"/>
    </ligand>
</feature>
<dbReference type="NCBIfam" id="TIGR00216">
    <property type="entry name" value="ispH_lytB"/>
    <property type="match status" value="1"/>
</dbReference>
<evidence type="ECO:0000313" key="6">
    <source>
        <dbReference type="EMBL" id="MST63030.1"/>
    </source>
</evidence>
<feature type="binding site" evidence="5">
    <location>
        <position position="228"/>
    </location>
    <ligand>
        <name>(2E)-4-hydroxy-3-methylbut-2-enyl diphosphate</name>
        <dbReference type="ChEBI" id="CHEBI:128753"/>
    </ligand>
</feature>
<dbReference type="UniPathway" id="UPA00056">
    <property type="reaction ID" value="UER00097"/>
</dbReference>
<feature type="binding site" evidence="5">
    <location>
        <position position="43"/>
    </location>
    <ligand>
        <name>dimethylallyl diphosphate</name>
        <dbReference type="ChEBI" id="CHEBI:57623"/>
    </ligand>
</feature>
<feature type="binding site" evidence="5">
    <location>
        <position position="80"/>
    </location>
    <ligand>
        <name>dimethylallyl diphosphate</name>
        <dbReference type="ChEBI" id="CHEBI:57623"/>
    </ligand>
</feature>
<organism evidence="6 7">
    <name type="scientific">Peptostreptococcus porci</name>
    <dbReference type="NCBI Taxonomy" id="2652282"/>
    <lineage>
        <taxon>Bacteria</taxon>
        <taxon>Bacillati</taxon>
        <taxon>Bacillota</taxon>
        <taxon>Clostridia</taxon>
        <taxon>Peptostreptococcales</taxon>
        <taxon>Peptostreptococcaceae</taxon>
        <taxon>Peptostreptococcus</taxon>
    </lineage>
</organism>
<dbReference type="GO" id="GO:0016114">
    <property type="term" value="P:terpenoid biosynthetic process"/>
    <property type="evidence" value="ECO:0007669"/>
    <property type="project" value="UniProtKB-UniRule"/>
</dbReference>
<evidence type="ECO:0000256" key="2">
    <source>
        <dbReference type="ARBA" id="ARBA00022723"/>
    </source>
</evidence>
<feature type="binding site" evidence="5">
    <location>
        <position position="269"/>
    </location>
    <ligand>
        <name>isopentenyl diphosphate</name>
        <dbReference type="ChEBI" id="CHEBI:128769"/>
    </ligand>
</feature>
<dbReference type="GO" id="GO:0019288">
    <property type="term" value="P:isopentenyl diphosphate biosynthetic process, methylerythritol 4-phosphate pathway"/>
    <property type="evidence" value="ECO:0007669"/>
    <property type="project" value="UniProtKB-UniRule"/>
</dbReference>
<feature type="binding site" evidence="5">
    <location>
        <position position="226"/>
    </location>
    <ligand>
        <name>dimethylallyl diphosphate</name>
        <dbReference type="ChEBI" id="CHEBI:57623"/>
    </ligand>
</feature>
<dbReference type="EC" id="1.17.7.4" evidence="5"/>
<comment type="cofactor">
    <cofactor evidence="5">
        <name>[4Fe-4S] cluster</name>
        <dbReference type="ChEBI" id="CHEBI:49883"/>
    </cofactor>
    <text evidence="5">Binds 1 [4Fe-4S] cluster per subunit.</text>
</comment>
<feature type="binding site" evidence="5">
    <location>
        <position position="198"/>
    </location>
    <ligand>
        <name>[4Fe-4S] cluster</name>
        <dbReference type="ChEBI" id="CHEBI:49883"/>
    </ligand>
</feature>
<dbReference type="GO" id="GO:0050992">
    <property type="term" value="P:dimethylallyl diphosphate biosynthetic process"/>
    <property type="evidence" value="ECO:0007669"/>
    <property type="project" value="UniProtKB-UniRule"/>
</dbReference>
<feature type="binding site" evidence="5">
    <location>
        <position position="228"/>
    </location>
    <ligand>
        <name>isopentenyl diphosphate</name>
        <dbReference type="ChEBI" id="CHEBI:128769"/>
    </ligand>
</feature>
<keyword evidence="4 5" id="KW-0411">Iron-sulfur</keyword>
<name>A0A6N7X211_9FIRM</name>
<feature type="binding site" evidence="5">
    <location>
        <position position="269"/>
    </location>
    <ligand>
        <name>dimethylallyl diphosphate</name>
        <dbReference type="ChEBI" id="CHEBI:57623"/>
    </ligand>
</feature>
<dbReference type="NCBIfam" id="NF002187">
    <property type="entry name" value="PRK01045.1-1"/>
    <property type="match status" value="1"/>
</dbReference>
<dbReference type="Pfam" id="PF02401">
    <property type="entry name" value="LYTB"/>
    <property type="match status" value="1"/>
</dbReference>
<dbReference type="GO" id="GO:0046872">
    <property type="term" value="F:metal ion binding"/>
    <property type="evidence" value="ECO:0007669"/>
    <property type="project" value="UniProtKB-KW"/>
</dbReference>
<comment type="caution">
    <text evidence="6">The sequence shown here is derived from an EMBL/GenBank/DDBJ whole genome shotgun (WGS) entry which is preliminary data.</text>
</comment>
<feature type="binding site" evidence="5">
    <location>
        <position position="227"/>
    </location>
    <ligand>
        <name>dimethylallyl diphosphate</name>
        <dbReference type="ChEBI" id="CHEBI:57623"/>
    </ligand>
</feature>
<comment type="catalytic activity">
    <reaction evidence="5">
        <text>isopentenyl diphosphate + 2 oxidized [2Fe-2S]-[ferredoxin] + H2O = (2E)-4-hydroxy-3-methylbut-2-enyl diphosphate + 2 reduced [2Fe-2S]-[ferredoxin] + 2 H(+)</text>
        <dbReference type="Rhea" id="RHEA:24488"/>
        <dbReference type="Rhea" id="RHEA-COMP:10000"/>
        <dbReference type="Rhea" id="RHEA-COMP:10001"/>
        <dbReference type="ChEBI" id="CHEBI:15377"/>
        <dbReference type="ChEBI" id="CHEBI:15378"/>
        <dbReference type="ChEBI" id="CHEBI:33737"/>
        <dbReference type="ChEBI" id="CHEBI:33738"/>
        <dbReference type="ChEBI" id="CHEBI:128753"/>
        <dbReference type="ChEBI" id="CHEBI:128769"/>
        <dbReference type="EC" id="1.17.7.4"/>
    </reaction>
</comment>
<evidence type="ECO:0000256" key="5">
    <source>
        <dbReference type="HAMAP-Rule" id="MF_00191"/>
    </source>
</evidence>
<feature type="binding site" evidence="5">
    <location>
        <position position="170"/>
    </location>
    <ligand>
        <name>(2E)-4-hydroxy-3-methylbut-2-enyl diphosphate</name>
        <dbReference type="ChEBI" id="CHEBI:128753"/>
    </ligand>
</feature>
<dbReference type="PANTHER" id="PTHR30426">
    <property type="entry name" value="4-HYDROXY-3-METHYLBUT-2-ENYL DIPHOSPHATE REDUCTASE"/>
    <property type="match status" value="1"/>
</dbReference>
<feature type="binding site" evidence="5">
    <location>
        <position position="269"/>
    </location>
    <ligand>
        <name>(2E)-4-hydroxy-3-methylbut-2-enyl diphosphate</name>
        <dbReference type="ChEBI" id="CHEBI:128753"/>
    </ligand>
</feature>
<feature type="active site" description="Proton donor" evidence="5">
    <location>
        <position position="132"/>
    </location>
</feature>
<feature type="binding site" evidence="5">
    <location>
        <position position="130"/>
    </location>
    <ligand>
        <name>dimethylallyl diphosphate</name>
        <dbReference type="ChEBI" id="CHEBI:57623"/>
    </ligand>
</feature>
<dbReference type="HAMAP" id="MF_00191">
    <property type="entry name" value="IspH"/>
    <property type="match status" value="1"/>
</dbReference>
<feature type="binding site" evidence="5">
    <location>
        <position position="43"/>
    </location>
    <ligand>
        <name>isopentenyl diphosphate</name>
        <dbReference type="ChEBI" id="CHEBI:128769"/>
    </ligand>
</feature>
<comment type="similarity">
    <text evidence="5">Belongs to the IspH family.</text>
</comment>
<dbReference type="Proteomes" id="UP000440713">
    <property type="component" value="Unassembled WGS sequence"/>
</dbReference>
<protein>
    <recommendedName>
        <fullName evidence="5">4-hydroxy-3-methylbut-2-enyl diphosphate reductase</fullName>
        <shortName evidence="5">HMBPP reductase</shortName>
        <ecNumber evidence="5">1.17.7.4</ecNumber>
    </recommendedName>
</protein>
<feature type="binding site" evidence="5">
    <location>
        <position position="227"/>
    </location>
    <ligand>
        <name>isopentenyl diphosphate</name>
        <dbReference type="ChEBI" id="CHEBI:128769"/>
    </ligand>
</feature>
<dbReference type="Gene3D" id="3.40.50.11270">
    <property type="match status" value="1"/>
</dbReference>
<keyword evidence="5 6" id="KW-0560">Oxidoreductase</keyword>
<dbReference type="GO" id="GO:0051745">
    <property type="term" value="F:4-hydroxy-3-methylbut-2-enyl diphosphate reductase activity"/>
    <property type="evidence" value="ECO:0007669"/>
    <property type="project" value="UniProtKB-UniRule"/>
</dbReference>
<proteinExistence type="inferred from homology"/>
<dbReference type="InterPro" id="IPR003451">
    <property type="entry name" value="LytB/IspH"/>
</dbReference>
<reference evidence="6 7" key="1">
    <citation type="submission" date="2019-08" db="EMBL/GenBank/DDBJ databases">
        <title>In-depth cultivation of the pig gut microbiome towards novel bacterial diversity and tailored functional studies.</title>
        <authorList>
            <person name="Wylensek D."/>
            <person name="Hitch T.C.A."/>
            <person name="Clavel T."/>
        </authorList>
    </citation>
    <scope>NUCLEOTIDE SEQUENCE [LARGE SCALE GENOMIC DNA]</scope>
    <source>
        <strain evidence="6 7">WCA-SAB-591-4A-A</strain>
    </source>
</reference>
<feature type="binding site" evidence="5">
    <location>
        <position position="130"/>
    </location>
    <ligand>
        <name>(2E)-4-hydroxy-3-methylbut-2-enyl diphosphate</name>
        <dbReference type="ChEBI" id="CHEBI:128753"/>
    </ligand>
</feature>
<feature type="binding site" evidence="5">
    <location>
        <position position="80"/>
    </location>
    <ligand>
        <name>(2E)-4-hydroxy-3-methylbut-2-enyl diphosphate</name>
        <dbReference type="ChEBI" id="CHEBI:128753"/>
    </ligand>
</feature>
<feature type="binding site" evidence="5">
    <location>
        <position position="102"/>
    </location>
    <ligand>
        <name>[4Fe-4S] cluster</name>
        <dbReference type="ChEBI" id="CHEBI:49883"/>
    </ligand>
</feature>
<gene>
    <name evidence="5 6" type="primary">ispH</name>
    <name evidence="6" type="ORF">FYJ71_08780</name>
</gene>
<feature type="binding site" evidence="5">
    <location>
        <position position="13"/>
    </location>
    <ligand>
        <name>[4Fe-4S] cluster</name>
        <dbReference type="ChEBI" id="CHEBI:49883"/>
    </ligand>
</feature>
<feature type="binding site" evidence="5">
    <location>
        <position position="43"/>
    </location>
    <ligand>
        <name>(2E)-4-hydroxy-3-methylbut-2-enyl diphosphate</name>
        <dbReference type="ChEBI" id="CHEBI:128753"/>
    </ligand>
</feature>